<dbReference type="HOGENOM" id="CLU_834368_0_0_1"/>
<accession>A0A0C9XMV8</accession>
<evidence type="ECO:0000256" key="2">
    <source>
        <dbReference type="SAM" id="MobiDB-lite"/>
    </source>
</evidence>
<feature type="region of interest" description="Disordered" evidence="2">
    <location>
        <begin position="255"/>
        <end position="333"/>
    </location>
</feature>
<protein>
    <submittedName>
        <fullName evidence="3">Uncharacterized protein</fullName>
    </submittedName>
</protein>
<proteinExistence type="predicted"/>
<keyword evidence="4" id="KW-1185">Reference proteome</keyword>
<gene>
    <name evidence="3" type="ORF">K443DRAFT_3195</name>
</gene>
<keyword evidence="1" id="KW-0175">Coiled coil</keyword>
<name>A0A0C9XMV8_9AGAR</name>
<organism evidence="3 4">
    <name type="scientific">Laccaria amethystina LaAM-08-1</name>
    <dbReference type="NCBI Taxonomy" id="1095629"/>
    <lineage>
        <taxon>Eukaryota</taxon>
        <taxon>Fungi</taxon>
        <taxon>Dikarya</taxon>
        <taxon>Basidiomycota</taxon>
        <taxon>Agaricomycotina</taxon>
        <taxon>Agaricomycetes</taxon>
        <taxon>Agaricomycetidae</taxon>
        <taxon>Agaricales</taxon>
        <taxon>Agaricineae</taxon>
        <taxon>Hydnangiaceae</taxon>
        <taxon>Laccaria</taxon>
    </lineage>
</organism>
<dbReference type="AlphaFoldDB" id="A0A0C9XMV8"/>
<evidence type="ECO:0000256" key="1">
    <source>
        <dbReference type="SAM" id="Coils"/>
    </source>
</evidence>
<reference evidence="3 4" key="1">
    <citation type="submission" date="2014-04" db="EMBL/GenBank/DDBJ databases">
        <authorList>
            <consortium name="DOE Joint Genome Institute"/>
            <person name="Kuo A."/>
            <person name="Kohler A."/>
            <person name="Nagy L.G."/>
            <person name="Floudas D."/>
            <person name="Copeland A."/>
            <person name="Barry K.W."/>
            <person name="Cichocki N."/>
            <person name="Veneault-Fourrey C."/>
            <person name="LaButti K."/>
            <person name="Lindquist E.A."/>
            <person name="Lipzen A."/>
            <person name="Lundell T."/>
            <person name="Morin E."/>
            <person name="Murat C."/>
            <person name="Sun H."/>
            <person name="Tunlid A."/>
            <person name="Henrissat B."/>
            <person name="Grigoriev I.V."/>
            <person name="Hibbett D.S."/>
            <person name="Martin F."/>
            <person name="Nordberg H.P."/>
            <person name="Cantor M.N."/>
            <person name="Hua S.X."/>
        </authorList>
    </citation>
    <scope>NUCLEOTIDE SEQUENCE [LARGE SCALE GENOMIC DNA]</scope>
    <source>
        <strain evidence="3 4">LaAM-08-1</strain>
    </source>
</reference>
<dbReference type="Proteomes" id="UP000054477">
    <property type="component" value="Unassembled WGS sequence"/>
</dbReference>
<dbReference type="OrthoDB" id="3063101at2759"/>
<evidence type="ECO:0000313" key="3">
    <source>
        <dbReference type="EMBL" id="KIK06431.1"/>
    </source>
</evidence>
<reference evidence="4" key="2">
    <citation type="submission" date="2015-01" db="EMBL/GenBank/DDBJ databases">
        <title>Evolutionary Origins and Diversification of the Mycorrhizal Mutualists.</title>
        <authorList>
            <consortium name="DOE Joint Genome Institute"/>
            <consortium name="Mycorrhizal Genomics Consortium"/>
            <person name="Kohler A."/>
            <person name="Kuo A."/>
            <person name="Nagy L.G."/>
            <person name="Floudas D."/>
            <person name="Copeland A."/>
            <person name="Barry K.W."/>
            <person name="Cichocki N."/>
            <person name="Veneault-Fourrey C."/>
            <person name="LaButti K."/>
            <person name="Lindquist E.A."/>
            <person name="Lipzen A."/>
            <person name="Lundell T."/>
            <person name="Morin E."/>
            <person name="Murat C."/>
            <person name="Riley R."/>
            <person name="Ohm R."/>
            <person name="Sun H."/>
            <person name="Tunlid A."/>
            <person name="Henrissat B."/>
            <person name="Grigoriev I.V."/>
            <person name="Hibbett D.S."/>
            <person name="Martin F."/>
        </authorList>
    </citation>
    <scope>NUCLEOTIDE SEQUENCE [LARGE SCALE GENOMIC DNA]</scope>
    <source>
        <strain evidence="4">LaAM-08-1</strain>
    </source>
</reference>
<feature type="compositionally biased region" description="Low complexity" evidence="2">
    <location>
        <begin position="255"/>
        <end position="267"/>
    </location>
</feature>
<dbReference type="EMBL" id="KN838553">
    <property type="protein sequence ID" value="KIK06431.1"/>
    <property type="molecule type" value="Genomic_DNA"/>
</dbReference>
<sequence>MPRSASPVPKAKNGPSPVIQRGADLILAIFENEKKELQAAHRKEIEESEARFANLKAKFMAERDTESLSATQKVGSIYSERDQELETLRSSHERLKLSLEEMGFVYADGVIGFRDDVAQMVAQIIEDGKINSGLRPNGPQNQPTSFVHFVAELLERNRSVVQNLESQLQALQEVQRENILDKVASFGEQIVSLKERIETPKLCPNCNAKIDLVKLGQPSGEGKNSINSKKSDLETPGSFTGKLNVHIPVPLGLSSSSPSKLASPGLAESPTSYLRFPHEHSPGNTPGEQMPCEIRASRQAYEEVSIRPPKRAASPISTRDIPTKVQKSNESNS</sequence>
<feature type="coiled-coil region" evidence="1">
    <location>
        <begin position="27"/>
        <end position="58"/>
    </location>
</feature>
<evidence type="ECO:0000313" key="4">
    <source>
        <dbReference type="Proteomes" id="UP000054477"/>
    </source>
</evidence>